<dbReference type="Gene3D" id="1.25.40.10">
    <property type="entry name" value="Tetratricopeptide repeat domain"/>
    <property type="match status" value="2"/>
</dbReference>
<evidence type="ECO:0000313" key="3">
    <source>
        <dbReference type="EMBL" id="ANE53033.1"/>
    </source>
</evidence>
<keyword evidence="4" id="KW-1185">Reference proteome</keyword>
<dbReference type="PANTHER" id="PTHR10098">
    <property type="entry name" value="RAPSYN-RELATED"/>
    <property type="match status" value="1"/>
</dbReference>
<dbReference type="KEGG" id="fla:SY85_23720"/>
<dbReference type="InterPro" id="IPR024983">
    <property type="entry name" value="CHAT_dom"/>
</dbReference>
<protein>
    <recommendedName>
        <fullName evidence="2">CHAT domain-containing protein</fullName>
    </recommendedName>
</protein>
<reference evidence="4" key="1">
    <citation type="submission" date="2015-01" db="EMBL/GenBank/DDBJ databases">
        <title>Flavisolibacter sp./LCS9/ whole genome sequencing.</title>
        <authorList>
            <person name="Kim M.K."/>
            <person name="Srinivasan S."/>
            <person name="Lee J.-J."/>
        </authorList>
    </citation>
    <scope>NUCLEOTIDE SEQUENCE [LARGE SCALE GENOMIC DNA]</scope>
    <source>
        <strain evidence="4">LCS9</strain>
    </source>
</reference>
<dbReference type="SMART" id="SM00028">
    <property type="entry name" value="TPR"/>
    <property type="match status" value="5"/>
</dbReference>
<dbReference type="Pfam" id="PF12770">
    <property type="entry name" value="CHAT"/>
    <property type="match status" value="1"/>
</dbReference>
<evidence type="ECO:0000256" key="1">
    <source>
        <dbReference type="SAM" id="Coils"/>
    </source>
</evidence>
<dbReference type="Proteomes" id="UP000077177">
    <property type="component" value="Chromosome"/>
</dbReference>
<sequence length="1243" mass="142143">MKFLITLNVVFLLALIFPSKRTACQELYRIAKDHYYAIESDSTKKDSTLFYAHETRKYAEQFFGQSSIQYLASLNRVATTLFYKFNQYDSAKQVWLNIVAKIQSTPDSNYEIQSDIYWNLYVNSYLEKDKSLDSAFYFANKYLSYQQQVINKPVDLINEIIAVAYNFDINKEDSATALFYSRALELRKEIWGAKNAEITKQLDSLIQTVFSETSYDFRNDLYKVGDTTYTYYQLDSIGRYYSRSDASNEEFQSALSYLIRAKDQAILDYSDSSHEFYKSLRLLASYFNEFPEAKSISIYCLNTILNDLESRGKMKSIDYADALFDLAELKHEQQYEEAIAILEKVLPIYQSLYSQKSEPYINCLTSLSWWYAKSKEDQQREHLAFQSMTRAVELAKSTCGINTISYLEVKKDLGALYKYDGRLDEAEKTLLEVYKTYNEKFHPAPTDEFLEELCVQLHWVYGYKYELSKWLFWLNKCEEIKIAKGDTLSYDYLNILDNIISANQYINNWAQAKKYLDKQEAVLNYLNDTSSVEYAFSLMAKKDYYIHTKEYDKCESLFQKIISIQQERFEKYNDNNSHSGLASAYMDYADFNFLQGNYDKAYELIQPYLTYLRAWNYDSAAGATDAYERLGAYFLYKKQADSAFHYYDLAIQCQKNSFFERSEIYFKAQSNKALAFWHFNQSEKAEELLASACESIKEQMIKGMAGFSEKEKQTYTTTLNEVLNKYHNLHHTIYQAEPVTNKRAYNFILQSKGLLLNTSLFVEKQIKASADKRLQNTYADLKQTKTMLAKVYQLGEAQSDGISLDRLETRAARLEKALSEQSNVLADFQKANQVSFSEVQAGLQPGEAAIEFVSFPYFNGTDFTDSLLYAAYIVKAGLDTPVYVPLNGVAGMNAYVQNQQSKSRGGVVIKSQERKETFKELYQYIWQPLTPFLEGVKKVSLAPDGILNSVAFAALQDTGGQYLVNKYDLKILLSTRDIAQKNKTQQSQAASALLFGGAKYDLKPIPIKDAINGHRSLPDDLNGTQGWNYLPGTLSEAVSVGQILKKQGGKVVTIVGEAASEQQFKTMSVREKPSIIHIATHGFYFPVTTESGVSGLIQKTYSASDNPLLRTGLLFSGANWAWQGKLVKANQEDGILTAYELSNLDLSATKLMVLSACETGVGEIQNGEGVYGLQRAIRQAGVSKMIVSLWPVPDKETAEMMQYFYLELSKEKEIRTAFKKAQMNMLKKYPGEPSLWAGFTLIE</sequence>
<dbReference type="RefSeq" id="WP_066408560.1">
    <property type="nucleotide sequence ID" value="NZ_CP011390.1"/>
</dbReference>
<dbReference type="AlphaFoldDB" id="A0A172U1Y0"/>
<dbReference type="OrthoDB" id="9771112at2"/>
<accession>A0A172U1Y0</accession>
<proteinExistence type="predicted"/>
<feature type="domain" description="CHAT" evidence="2">
    <location>
        <begin position="916"/>
        <end position="1242"/>
    </location>
</feature>
<feature type="coiled-coil region" evidence="1">
    <location>
        <begin position="804"/>
        <end position="831"/>
    </location>
</feature>
<keyword evidence="1" id="KW-0175">Coiled coil</keyword>
<organism evidence="3 4">
    <name type="scientific">Flavisolibacter tropicus</name>
    <dbReference type="NCBI Taxonomy" id="1492898"/>
    <lineage>
        <taxon>Bacteria</taxon>
        <taxon>Pseudomonadati</taxon>
        <taxon>Bacteroidota</taxon>
        <taxon>Chitinophagia</taxon>
        <taxon>Chitinophagales</taxon>
        <taxon>Chitinophagaceae</taxon>
        <taxon>Flavisolibacter</taxon>
    </lineage>
</organism>
<evidence type="ECO:0000313" key="4">
    <source>
        <dbReference type="Proteomes" id="UP000077177"/>
    </source>
</evidence>
<reference evidence="3 4" key="2">
    <citation type="journal article" date="2016" name="Int. J. Syst. Evol. Microbiol.">
        <title>Flavisolibacter tropicus sp. nov., isolated from tropical soil.</title>
        <authorList>
            <person name="Lee J.J."/>
            <person name="Kang M.S."/>
            <person name="Kim G.S."/>
            <person name="Lee C.S."/>
            <person name="Lim S."/>
            <person name="Lee J."/>
            <person name="Roh S.H."/>
            <person name="Kang H."/>
            <person name="Ha J.M."/>
            <person name="Bae S."/>
            <person name="Jung H.Y."/>
            <person name="Kim M.K."/>
        </authorList>
    </citation>
    <scope>NUCLEOTIDE SEQUENCE [LARGE SCALE GENOMIC DNA]</scope>
    <source>
        <strain evidence="3 4">LCS9</strain>
    </source>
</reference>
<dbReference type="InterPro" id="IPR019734">
    <property type="entry name" value="TPR_rpt"/>
</dbReference>
<dbReference type="STRING" id="1492898.SY85_23720"/>
<evidence type="ECO:0000259" key="2">
    <source>
        <dbReference type="Pfam" id="PF12770"/>
    </source>
</evidence>
<dbReference type="InterPro" id="IPR011990">
    <property type="entry name" value="TPR-like_helical_dom_sf"/>
</dbReference>
<gene>
    <name evidence="3" type="ORF">SY85_23720</name>
</gene>
<name>A0A172U1Y0_9BACT</name>
<dbReference type="SUPFAM" id="SSF48452">
    <property type="entry name" value="TPR-like"/>
    <property type="match status" value="2"/>
</dbReference>
<dbReference type="EMBL" id="CP011390">
    <property type="protein sequence ID" value="ANE53033.1"/>
    <property type="molecule type" value="Genomic_DNA"/>
</dbReference>